<accession>A0A918NB25</accession>
<dbReference type="PANTHER" id="PTHR35936">
    <property type="entry name" value="MEMBRANE-BOUND LYTIC MUREIN TRANSGLYCOSYLASE F"/>
    <property type="match status" value="1"/>
</dbReference>
<dbReference type="Proteomes" id="UP000626148">
    <property type="component" value="Unassembled WGS sequence"/>
</dbReference>
<keyword evidence="6" id="KW-1185">Reference proteome</keyword>
<dbReference type="Pfam" id="PF00497">
    <property type="entry name" value="SBP_bac_3"/>
    <property type="match status" value="1"/>
</dbReference>
<dbReference type="InterPro" id="IPR001638">
    <property type="entry name" value="Solute-binding_3/MltF_N"/>
</dbReference>
<dbReference type="SUPFAM" id="SSF53850">
    <property type="entry name" value="Periplasmic binding protein-like II"/>
    <property type="match status" value="1"/>
</dbReference>
<evidence type="ECO:0000256" key="1">
    <source>
        <dbReference type="ARBA" id="ARBA00010333"/>
    </source>
</evidence>
<sequence length="258" mass="29485">MYSLLRTGLAIFLISNCIPLSAQETVRIAIGEWPPYLSQELPHNGVAAHLVKEAFEAGGVDVAFEYYPWQRVRVYVENGTQDASILWVRTEERAQSLLFSDVLLEGEAVFFYNKNDPLIWQDYEDLDGKRFGGLLSASYPWFEAAKARGVDVEMELVTVEHRNFSKLLSKRIDAFSLDKLVGLHMLQQRFPDQADRIGYDPSPIESWPYRLIFTRSPRGEALMKRFNEGLAIIKERGLIPVYINNVANGVYLPPEPNR</sequence>
<reference evidence="5" key="1">
    <citation type="journal article" date="2014" name="Int. J. Syst. Evol. Microbiol.">
        <title>Complete genome sequence of Corynebacterium casei LMG S-19264T (=DSM 44701T), isolated from a smear-ripened cheese.</title>
        <authorList>
            <consortium name="US DOE Joint Genome Institute (JGI-PGF)"/>
            <person name="Walter F."/>
            <person name="Albersmeier A."/>
            <person name="Kalinowski J."/>
            <person name="Ruckert C."/>
        </authorList>
    </citation>
    <scope>NUCLEOTIDE SEQUENCE</scope>
    <source>
        <strain evidence="5">KCTC 22169</strain>
    </source>
</reference>
<keyword evidence="2 3" id="KW-0732">Signal</keyword>
<evidence type="ECO:0000259" key="4">
    <source>
        <dbReference type="SMART" id="SM00062"/>
    </source>
</evidence>
<dbReference type="Gene3D" id="3.40.190.10">
    <property type="entry name" value="Periplasmic binding protein-like II"/>
    <property type="match status" value="2"/>
</dbReference>
<reference evidence="5" key="2">
    <citation type="submission" date="2020-09" db="EMBL/GenBank/DDBJ databases">
        <authorList>
            <person name="Sun Q."/>
            <person name="Kim S."/>
        </authorList>
    </citation>
    <scope>NUCLEOTIDE SEQUENCE</scope>
    <source>
        <strain evidence="5">KCTC 22169</strain>
    </source>
</reference>
<feature type="domain" description="Solute-binding protein family 3/N-terminal" evidence="4">
    <location>
        <begin position="25"/>
        <end position="246"/>
    </location>
</feature>
<evidence type="ECO:0000313" key="6">
    <source>
        <dbReference type="Proteomes" id="UP000626148"/>
    </source>
</evidence>
<evidence type="ECO:0000313" key="5">
    <source>
        <dbReference type="EMBL" id="GGX54979.1"/>
    </source>
</evidence>
<dbReference type="AlphaFoldDB" id="A0A918NB25"/>
<evidence type="ECO:0000256" key="3">
    <source>
        <dbReference type="SAM" id="SignalP"/>
    </source>
</evidence>
<gene>
    <name evidence="5" type="ORF">GCM10007392_23160</name>
</gene>
<proteinExistence type="inferred from homology"/>
<dbReference type="RefSeq" id="WP_189608706.1">
    <property type="nucleotide sequence ID" value="NZ_BMXR01000005.1"/>
</dbReference>
<organism evidence="5 6">
    <name type="scientific">Saccharospirillum salsuginis</name>
    <dbReference type="NCBI Taxonomy" id="418750"/>
    <lineage>
        <taxon>Bacteria</taxon>
        <taxon>Pseudomonadati</taxon>
        <taxon>Pseudomonadota</taxon>
        <taxon>Gammaproteobacteria</taxon>
        <taxon>Oceanospirillales</taxon>
        <taxon>Saccharospirillaceae</taxon>
        <taxon>Saccharospirillum</taxon>
    </lineage>
</organism>
<comment type="caution">
    <text evidence="5">The sequence shown here is derived from an EMBL/GenBank/DDBJ whole genome shotgun (WGS) entry which is preliminary data.</text>
</comment>
<feature type="chain" id="PRO_5037595631" evidence="3">
    <location>
        <begin position="23"/>
        <end position="258"/>
    </location>
</feature>
<dbReference type="EMBL" id="BMXR01000005">
    <property type="protein sequence ID" value="GGX54979.1"/>
    <property type="molecule type" value="Genomic_DNA"/>
</dbReference>
<protein>
    <submittedName>
        <fullName evidence="5">ABC transporter substrate-binding protein</fullName>
    </submittedName>
</protein>
<evidence type="ECO:0000256" key="2">
    <source>
        <dbReference type="ARBA" id="ARBA00022729"/>
    </source>
</evidence>
<dbReference type="SMART" id="SM00062">
    <property type="entry name" value="PBPb"/>
    <property type="match status" value="1"/>
</dbReference>
<name>A0A918NB25_9GAMM</name>
<comment type="similarity">
    <text evidence="1">Belongs to the bacterial solute-binding protein 3 family.</text>
</comment>
<dbReference type="PANTHER" id="PTHR35936:SF25">
    <property type="entry name" value="ABC TRANSPORTER SUBSTRATE-BINDING PROTEIN"/>
    <property type="match status" value="1"/>
</dbReference>
<feature type="signal peptide" evidence="3">
    <location>
        <begin position="1"/>
        <end position="22"/>
    </location>
</feature>